<gene>
    <name evidence="1" type="ORF">R3P38DRAFT_2838260</name>
</gene>
<dbReference type="EMBL" id="JAWWNJ010000003">
    <property type="protein sequence ID" value="KAK7059861.1"/>
    <property type="molecule type" value="Genomic_DNA"/>
</dbReference>
<reference evidence="1 2" key="1">
    <citation type="journal article" date="2024" name="J Genomics">
        <title>Draft genome sequencing and assembly of Favolaschia claudopus CIRM-BRFM 2984 isolated from oak limbs.</title>
        <authorList>
            <person name="Navarro D."/>
            <person name="Drula E."/>
            <person name="Chaduli D."/>
            <person name="Cazenave R."/>
            <person name="Ahrendt S."/>
            <person name="Wang J."/>
            <person name="Lipzen A."/>
            <person name="Daum C."/>
            <person name="Barry K."/>
            <person name="Grigoriev I.V."/>
            <person name="Favel A."/>
            <person name="Rosso M.N."/>
            <person name="Martin F."/>
        </authorList>
    </citation>
    <scope>NUCLEOTIDE SEQUENCE [LARGE SCALE GENOMIC DNA]</scope>
    <source>
        <strain evidence="1 2">CIRM-BRFM 2984</strain>
    </source>
</reference>
<dbReference type="Proteomes" id="UP001362999">
    <property type="component" value="Unassembled WGS sequence"/>
</dbReference>
<evidence type="ECO:0000313" key="2">
    <source>
        <dbReference type="Proteomes" id="UP001362999"/>
    </source>
</evidence>
<evidence type="ECO:0000313" key="1">
    <source>
        <dbReference type="EMBL" id="KAK7059861.1"/>
    </source>
</evidence>
<proteinExistence type="predicted"/>
<organism evidence="1 2">
    <name type="scientific">Favolaschia claudopus</name>
    <dbReference type="NCBI Taxonomy" id="2862362"/>
    <lineage>
        <taxon>Eukaryota</taxon>
        <taxon>Fungi</taxon>
        <taxon>Dikarya</taxon>
        <taxon>Basidiomycota</taxon>
        <taxon>Agaricomycotina</taxon>
        <taxon>Agaricomycetes</taxon>
        <taxon>Agaricomycetidae</taxon>
        <taxon>Agaricales</taxon>
        <taxon>Marasmiineae</taxon>
        <taxon>Mycenaceae</taxon>
        <taxon>Favolaschia</taxon>
    </lineage>
</organism>
<accession>A0AAW0E9G5</accession>
<comment type="caution">
    <text evidence="1">The sequence shown here is derived from an EMBL/GenBank/DDBJ whole genome shotgun (WGS) entry which is preliminary data.</text>
</comment>
<dbReference type="AlphaFoldDB" id="A0AAW0E9G5"/>
<keyword evidence="2" id="KW-1185">Reference proteome</keyword>
<name>A0AAW0E9G5_9AGAR</name>
<protein>
    <submittedName>
        <fullName evidence="1">Uncharacterized protein</fullName>
    </submittedName>
</protein>
<sequence>MQARLSLPPTPTILMATLPSSPLYETIAEQVATYIDAAVTEPMANWRPPLVGGAPMELTYDYEMDLPVPPGLDAILAISEVSDEHRSTLAQVFRDLLSMPEWGGAQVFIKELRMAYRCRVNNERMNWHYDRVNGDTPFVANYILLARAERALKRHRQASGHPPSNPLRSRHSNLLPLLDSIFHSESELQLGFEKRLPSYIGSRVHARLVEMKAKLNAAGIGQDLSLVSQ</sequence>